<name>A0A0D7AI70_9AGAR</name>
<dbReference type="Proteomes" id="UP000054144">
    <property type="component" value="Unassembled WGS sequence"/>
</dbReference>
<feature type="region of interest" description="Disordered" evidence="1">
    <location>
        <begin position="1"/>
        <end position="20"/>
    </location>
</feature>
<evidence type="ECO:0000313" key="3">
    <source>
        <dbReference type="Proteomes" id="UP000054144"/>
    </source>
</evidence>
<feature type="region of interest" description="Disordered" evidence="1">
    <location>
        <begin position="182"/>
        <end position="242"/>
    </location>
</feature>
<dbReference type="OrthoDB" id="2996389at2759"/>
<accession>A0A0D7AI70</accession>
<evidence type="ECO:0000256" key="1">
    <source>
        <dbReference type="SAM" id="MobiDB-lite"/>
    </source>
</evidence>
<feature type="region of interest" description="Disordered" evidence="1">
    <location>
        <begin position="428"/>
        <end position="594"/>
    </location>
</feature>
<proteinExistence type="predicted"/>
<reference evidence="2 3" key="1">
    <citation type="journal article" date="2015" name="Fungal Genet. Biol.">
        <title>Evolution of novel wood decay mechanisms in Agaricales revealed by the genome sequences of Fistulina hepatica and Cylindrobasidium torrendii.</title>
        <authorList>
            <person name="Floudas D."/>
            <person name="Held B.W."/>
            <person name="Riley R."/>
            <person name="Nagy L.G."/>
            <person name="Koehler G."/>
            <person name="Ransdell A.S."/>
            <person name="Younus H."/>
            <person name="Chow J."/>
            <person name="Chiniquy J."/>
            <person name="Lipzen A."/>
            <person name="Tritt A."/>
            <person name="Sun H."/>
            <person name="Haridas S."/>
            <person name="LaButti K."/>
            <person name="Ohm R.A."/>
            <person name="Kues U."/>
            <person name="Blanchette R.A."/>
            <person name="Grigoriev I.V."/>
            <person name="Minto R.E."/>
            <person name="Hibbett D.S."/>
        </authorList>
    </citation>
    <scope>NUCLEOTIDE SEQUENCE [LARGE SCALE GENOMIC DNA]</scope>
    <source>
        <strain evidence="2 3">ATCC 64428</strain>
    </source>
</reference>
<organism evidence="2 3">
    <name type="scientific">Fistulina hepatica ATCC 64428</name>
    <dbReference type="NCBI Taxonomy" id="1128425"/>
    <lineage>
        <taxon>Eukaryota</taxon>
        <taxon>Fungi</taxon>
        <taxon>Dikarya</taxon>
        <taxon>Basidiomycota</taxon>
        <taxon>Agaricomycotina</taxon>
        <taxon>Agaricomycetes</taxon>
        <taxon>Agaricomycetidae</taxon>
        <taxon>Agaricales</taxon>
        <taxon>Fistulinaceae</taxon>
        <taxon>Fistulina</taxon>
    </lineage>
</organism>
<sequence>MSRRVQLPSGSAAPQLKSQAAVKGNPVRHVPIVVVSNPCGSDGVQMDNPRLHKNVAIWFKIMTGTQIKALYYQKSHNNILVKLPKSVNLDALYGTHTFNEFLPDRDFAPHESSKIYPYNQRYAKDPEQRQWKQAAQPAIDVSGIESSSVTVIRQPYPLPSSRAPPPFTLEYALQIPSDLAARRPTPSAEPAPKLEPTPVLEEPAPPLPPLPSRDAVPPPRDVGTPEPPIKVEVDENPLPKWKNDPYDEEETARLALQSHIHVENNVTGPSSVEDIRVKREDVKMEDVEAVDPCLQVAFDLMVEDIKPKPEPRETSVDLRMQEQIDIMLRGMGMTQAAGANEAPILPSPTPLAVDGYSLPVKPEPEDCRSLLLPTVSHTIPVVVKKEPELDNRNLSSNHSNQQTVTRAAVKVEEPSDFVLFRKRRRPERSDVVLGPTAAVPRNSKANNSIEGTHVKLEGNTNWSPGTYGRPSASLDSRFALPPHDRSQTARSTPYSREDSTETYRGQSQATYTYRDRSVTARRGESVAIKSERESSIADRLDPDPRRRRQAEDMRSHRPQTHPDTWHREHHGSDEHRMRRVDQPRQGVLGIKQDPEFIGKLLKKLKAES</sequence>
<feature type="compositionally biased region" description="Basic and acidic residues" evidence="1">
    <location>
        <begin position="513"/>
        <end position="555"/>
    </location>
</feature>
<dbReference type="EMBL" id="KN881650">
    <property type="protein sequence ID" value="KIY51444.1"/>
    <property type="molecule type" value="Genomic_DNA"/>
</dbReference>
<gene>
    <name evidence="2" type="ORF">FISHEDRAFT_70678</name>
</gene>
<protein>
    <submittedName>
        <fullName evidence="2">Uncharacterized protein</fullName>
    </submittedName>
</protein>
<feature type="compositionally biased region" description="Basic and acidic residues" evidence="1">
    <location>
        <begin position="563"/>
        <end position="582"/>
    </location>
</feature>
<evidence type="ECO:0000313" key="2">
    <source>
        <dbReference type="EMBL" id="KIY51444.1"/>
    </source>
</evidence>
<dbReference type="AlphaFoldDB" id="A0A0D7AI70"/>
<feature type="compositionally biased region" description="Polar residues" evidence="1">
    <location>
        <begin position="502"/>
        <end position="511"/>
    </location>
</feature>
<keyword evidence="3" id="KW-1185">Reference proteome</keyword>
<feature type="compositionally biased region" description="Pro residues" evidence="1">
    <location>
        <begin position="203"/>
        <end position="228"/>
    </location>
</feature>